<feature type="compositionally biased region" description="Basic and acidic residues" evidence="3">
    <location>
        <begin position="932"/>
        <end position="972"/>
    </location>
</feature>
<keyword evidence="7" id="KW-1185">Reference proteome</keyword>
<dbReference type="GO" id="GO:0005507">
    <property type="term" value="F:copper ion binding"/>
    <property type="evidence" value="ECO:0007669"/>
    <property type="project" value="InterPro"/>
</dbReference>
<evidence type="ECO:0000259" key="5">
    <source>
        <dbReference type="Pfam" id="PF00127"/>
    </source>
</evidence>
<feature type="compositionally biased region" description="Low complexity" evidence="3">
    <location>
        <begin position="196"/>
        <end position="206"/>
    </location>
</feature>
<proteinExistence type="predicted"/>
<feature type="domain" description="Blue (type 1) copper" evidence="5">
    <location>
        <begin position="55"/>
        <end position="153"/>
    </location>
</feature>
<dbReference type="GO" id="GO:0016020">
    <property type="term" value="C:membrane"/>
    <property type="evidence" value="ECO:0007669"/>
    <property type="project" value="TreeGrafter"/>
</dbReference>
<feature type="region of interest" description="Disordered" evidence="3">
    <location>
        <begin position="447"/>
        <end position="487"/>
    </location>
</feature>
<evidence type="ECO:0000313" key="7">
    <source>
        <dbReference type="Proteomes" id="UP001212997"/>
    </source>
</evidence>
<dbReference type="EMBL" id="JANAWD010000257">
    <property type="protein sequence ID" value="KAJ3482787.1"/>
    <property type="molecule type" value="Genomic_DNA"/>
</dbReference>
<feature type="chain" id="PRO_5041986167" description="Blue (type 1) copper domain-containing protein" evidence="4">
    <location>
        <begin position="17"/>
        <end position="1199"/>
    </location>
</feature>
<feature type="compositionally biased region" description="Low complexity" evidence="3">
    <location>
        <begin position="29"/>
        <end position="44"/>
    </location>
</feature>
<gene>
    <name evidence="6" type="ORF">NLI96_g6744</name>
</gene>
<dbReference type="Pfam" id="PF00127">
    <property type="entry name" value="Copper-bind"/>
    <property type="match status" value="1"/>
</dbReference>
<evidence type="ECO:0000256" key="3">
    <source>
        <dbReference type="SAM" id="MobiDB-lite"/>
    </source>
</evidence>
<feature type="signal peptide" evidence="4">
    <location>
        <begin position="1"/>
        <end position="16"/>
    </location>
</feature>
<dbReference type="GO" id="GO:0005797">
    <property type="term" value="C:Golgi medial cisterna"/>
    <property type="evidence" value="ECO:0007669"/>
    <property type="project" value="TreeGrafter"/>
</dbReference>
<evidence type="ECO:0000256" key="4">
    <source>
        <dbReference type="SAM" id="SignalP"/>
    </source>
</evidence>
<sequence length="1199" mass="130656">MFTVLLALTLPLLSLASPQIYGPPPPPAQTTAATATAPVAAAAPSAPPDTPGNVNVDVGFQDGFVFHPANFTAPNGTVVTFFFPNNGIPHSVVQSSFASPCTPLVANGTGSAGFDSGITQGTEFSLTITDDTTPIWFFCKFPLHCGMGMVGSINAPSTGNTFDAFQAAALAIGGSEPTVPQDGPVLGGVGAQATAGPTSPLVTPTGTSGGSGTTSGAGHLALGATSFWRQRVGSTSIKDSSDCVSFARTPTVQYSLSNSALTHSRGLGGILCDKFMFSKLPQRISVPFDILGDGAKLAFRSQPGGIAKLAYTRNISEADHYWEQYFLLFDSASDVFSLISPNDVRRALYEAPENIATLIRVITSRLFNLVSDHTFPTAPNASVASYASSFIKSSVRSRERDPTKEVLNCIRVLQRVLPVVFEIESESGRFEQEVLWKKELVEEAGHPVHEESHQPQFVIEDEDDDEDAPRMEDPSRRASSSNGSKAQKAIPSIAERLFSCLIDLLFCCGFTLPTKIQVDHYKINYTIWEKGVGSTVDPGPSQAYEGNKTEVLRLLLVLLSKQIYAPSSALFISPCRYSLHFVQHTSRRDVLTILCSLINTAMNSGHPSGTHLMGNVAGRLPYNHLVFKGEDSRANLVSMCFQVLCILLDFQSGSARDATTTHGENQFSAPSARTNAFRYFVAKLHRSNDFALILDGIMDIYEQQMASLNNLLPGSKKSVPYVVETTIFLWKMIELNKKFRAYVVDSEKALDLLAHVFCLGLDLKDKPEQHGLCRAVSYIVQTLTAESTFCLKLTTPLKAQVPQKWGTLGHAADFMINATYLMAAPPSGSTNFLYPALIIALSNASPYFKNLSTNSTSRLLQLFTTFANPSFLLSDEGHPRLLFFILEAFNQVMLRNLSDNANLVNGILRAHKQFEDLGTFTLARGLREIRRAQAAKDDRSRQEGGVDKGKKRADDLEEAHEEKARLLRRENDSSLDLPRANDSIEALPESISRKAIISGTESAHPTPPMSPTISDTPPRKSEKARGKMRVGRSLSMELTGSLEQLAAAGVGRNGFVPTQEWVTSWQQGLPLDPILLACAELLPKVQELQASLTGTNANTAVTDLLRSANLEHILPRPPPLSPRRFSWSDASIVWFTSLIWGEIYVRNMSPLGIWNTTSVRLFYVKHTQAQQRQITETVSNVVGGLLGRTESSQSLRQRQ</sequence>
<dbReference type="Gene3D" id="2.60.40.420">
    <property type="entry name" value="Cupredoxins - blue copper proteins"/>
    <property type="match status" value="1"/>
</dbReference>
<evidence type="ECO:0000313" key="6">
    <source>
        <dbReference type="EMBL" id="KAJ3482787.1"/>
    </source>
</evidence>
<comment type="caution">
    <text evidence="6">The sequence shown here is derived from an EMBL/GenBank/DDBJ whole genome shotgun (WGS) entry which is preliminary data.</text>
</comment>
<keyword evidence="4" id="KW-0732">Signal</keyword>
<dbReference type="SUPFAM" id="SSF49503">
    <property type="entry name" value="Cupredoxins"/>
    <property type="match status" value="1"/>
</dbReference>
<feature type="region of interest" description="Disordered" evidence="3">
    <location>
        <begin position="24"/>
        <end position="51"/>
    </location>
</feature>
<keyword evidence="1" id="KW-0479">Metal-binding</keyword>
<dbReference type="InterPro" id="IPR000923">
    <property type="entry name" value="BlueCu_1"/>
</dbReference>
<dbReference type="GO" id="GO:0000138">
    <property type="term" value="C:Golgi trans cisterna"/>
    <property type="evidence" value="ECO:0007669"/>
    <property type="project" value="TreeGrafter"/>
</dbReference>
<keyword evidence="2" id="KW-0186">Copper</keyword>
<feature type="region of interest" description="Disordered" evidence="3">
    <location>
        <begin position="932"/>
        <end position="981"/>
    </location>
</feature>
<dbReference type="Pfam" id="PF12722">
    <property type="entry name" value="Hid1"/>
    <property type="match status" value="1"/>
</dbReference>
<feature type="region of interest" description="Disordered" evidence="3">
    <location>
        <begin position="194"/>
        <end position="214"/>
    </location>
</feature>
<evidence type="ECO:0000256" key="2">
    <source>
        <dbReference type="ARBA" id="ARBA00023008"/>
    </source>
</evidence>
<name>A0AAD5V248_9APHY</name>
<dbReference type="Proteomes" id="UP001212997">
    <property type="component" value="Unassembled WGS sequence"/>
</dbReference>
<dbReference type="InterPro" id="IPR008972">
    <property type="entry name" value="Cupredoxin"/>
</dbReference>
<dbReference type="GO" id="GO:0009055">
    <property type="term" value="F:electron transfer activity"/>
    <property type="evidence" value="ECO:0007669"/>
    <property type="project" value="InterPro"/>
</dbReference>
<dbReference type="CDD" id="cd00920">
    <property type="entry name" value="Cupredoxin"/>
    <property type="match status" value="1"/>
</dbReference>
<dbReference type="AlphaFoldDB" id="A0AAD5V248"/>
<protein>
    <recommendedName>
        <fullName evidence="5">Blue (type 1) copper domain-containing protein</fullName>
    </recommendedName>
</protein>
<feature type="region of interest" description="Disordered" evidence="3">
    <location>
        <begin position="999"/>
        <end position="1030"/>
    </location>
</feature>
<dbReference type="PANTHER" id="PTHR21575:SF12">
    <property type="entry name" value="PROTEIN HID1"/>
    <property type="match status" value="1"/>
</dbReference>
<reference evidence="6" key="1">
    <citation type="submission" date="2022-07" db="EMBL/GenBank/DDBJ databases">
        <title>Genome Sequence of Physisporinus lineatus.</title>
        <authorList>
            <person name="Buettner E."/>
        </authorList>
    </citation>
    <scope>NUCLEOTIDE SEQUENCE</scope>
    <source>
        <strain evidence="6">VT162</strain>
    </source>
</reference>
<dbReference type="PANTHER" id="PTHR21575">
    <property type="entry name" value="PROTEIN HID1"/>
    <property type="match status" value="1"/>
</dbReference>
<organism evidence="6 7">
    <name type="scientific">Meripilus lineatus</name>
    <dbReference type="NCBI Taxonomy" id="2056292"/>
    <lineage>
        <taxon>Eukaryota</taxon>
        <taxon>Fungi</taxon>
        <taxon>Dikarya</taxon>
        <taxon>Basidiomycota</taxon>
        <taxon>Agaricomycotina</taxon>
        <taxon>Agaricomycetes</taxon>
        <taxon>Polyporales</taxon>
        <taxon>Meripilaceae</taxon>
        <taxon>Meripilus</taxon>
    </lineage>
</organism>
<evidence type="ECO:0000256" key="1">
    <source>
        <dbReference type="ARBA" id="ARBA00022723"/>
    </source>
</evidence>
<accession>A0AAD5V248</accession>
<dbReference type="InterPro" id="IPR026705">
    <property type="entry name" value="Hid-1/Ecm30"/>
</dbReference>